<name>A0A7J7U5L6_MYOMY</name>
<evidence type="ECO:0000313" key="2">
    <source>
        <dbReference type="Proteomes" id="UP000527355"/>
    </source>
</evidence>
<dbReference type="AlphaFoldDB" id="A0A7J7U5L6"/>
<protein>
    <submittedName>
        <fullName evidence="1">Uncharacterized protein</fullName>
    </submittedName>
</protein>
<accession>A0A7J7U5L6</accession>
<dbReference type="Proteomes" id="UP000527355">
    <property type="component" value="Unassembled WGS sequence"/>
</dbReference>
<comment type="caution">
    <text evidence="1">The sequence shown here is derived from an EMBL/GenBank/DDBJ whole genome shotgun (WGS) entry which is preliminary data.</text>
</comment>
<keyword evidence="2" id="KW-1185">Reference proteome</keyword>
<evidence type="ECO:0000313" key="1">
    <source>
        <dbReference type="EMBL" id="KAF6308112.1"/>
    </source>
</evidence>
<dbReference type="EMBL" id="JABWUV010000014">
    <property type="protein sequence ID" value="KAF6308112.1"/>
    <property type="molecule type" value="Genomic_DNA"/>
</dbReference>
<proteinExistence type="predicted"/>
<gene>
    <name evidence="1" type="ORF">mMyoMyo1_008890</name>
</gene>
<organism evidence="1 2">
    <name type="scientific">Myotis myotis</name>
    <name type="common">Greater mouse-eared bat</name>
    <name type="synonym">Vespertilio myotis</name>
    <dbReference type="NCBI Taxonomy" id="51298"/>
    <lineage>
        <taxon>Eukaryota</taxon>
        <taxon>Metazoa</taxon>
        <taxon>Chordata</taxon>
        <taxon>Craniata</taxon>
        <taxon>Vertebrata</taxon>
        <taxon>Euteleostomi</taxon>
        <taxon>Mammalia</taxon>
        <taxon>Eutheria</taxon>
        <taxon>Laurasiatheria</taxon>
        <taxon>Chiroptera</taxon>
        <taxon>Yangochiroptera</taxon>
        <taxon>Vespertilionidae</taxon>
        <taxon>Myotis</taxon>
    </lineage>
</organism>
<reference evidence="1 2" key="1">
    <citation type="journal article" date="2020" name="Nature">
        <title>Six reference-quality genomes reveal evolution of bat adaptations.</title>
        <authorList>
            <person name="Jebb D."/>
            <person name="Huang Z."/>
            <person name="Pippel M."/>
            <person name="Hughes G.M."/>
            <person name="Lavrichenko K."/>
            <person name="Devanna P."/>
            <person name="Winkler S."/>
            <person name="Jermiin L.S."/>
            <person name="Skirmuntt E.C."/>
            <person name="Katzourakis A."/>
            <person name="Burkitt-Gray L."/>
            <person name="Ray D.A."/>
            <person name="Sullivan K.A.M."/>
            <person name="Roscito J.G."/>
            <person name="Kirilenko B.M."/>
            <person name="Davalos L.M."/>
            <person name="Corthals A.P."/>
            <person name="Power M.L."/>
            <person name="Jones G."/>
            <person name="Ransome R.D."/>
            <person name="Dechmann D.K.N."/>
            <person name="Locatelli A.G."/>
            <person name="Puechmaille S.J."/>
            <person name="Fedrigo O."/>
            <person name="Jarvis E.D."/>
            <person name="Hiller M."/>
            <person name="Vernes S.C."/>
            <person name="Myers E.W."/>
            <person name="Teeling E.C."/>
        </authorList>
    </citation>
    <scope>NUCLEOTIDE SEQUENCE [LARGE SCALE GENOMIC DNA]</scope>
    <source>
        <strain evidence="1">MMyoMyo1</strain>
        <tissue evidence="1">Flight muscle</tissue>
    </source>
</reference>
<sequence length="166" mass="17431">MLIKAIVRWLERDPMKGAFLRHPGAWVGQAVCLGSFVLPASRGGRQPQSGADGGGNPSTRRFCAHRRGTDSVISPDSRCALATSAFAGIQEGLCGMILPSDTGNISWVPERCALGVAFLPLYSCCLDLKISPEHGLPGQAVPGSALSGALQTGHLQWQRGSELPAP</sequence>